<keyword evidence="16" id="KW-1185">Reference proteome</keyword>
<accession>B6GAQ1</accession>
<dbReference type="PANTHER" id="PTHR45453:SF2">
    <property type="entry name" value="HISTIDINE KINASE"/>
    <property type="match status" value="1"/>
</dbReference>
<evidence type="ECO:0000256" key="1">
    <source>
        <dbReference type="ARBA" id="ARBA00000085"/>
    </source>
</evidence>
<evidence type="ECO:0000256" key="10">
    <source>
        <dbReference type="ARBA" id="ARBA00023012"/>
    </source>
</evidence>
<keyword evidence="4" id="KW-1003">Cell membrane</keyword>
<dbReference type="InterPro" id="IPR003661">
    <property type="entry name" value="HisK_dim/P_dom"/>
</dbReference>
<evidence type="ECO:0000256" key="4">
    <source>
        <dbReference type="ARBA" id="ARBA00022475"/>
    </source>
</evidence>
<keyword evidence="8 15" id="KW-0418">Kinase</keyword>
<dbReference type="InterPro" id="IPR050351">
    <property type="entry name" value="BphY/WalK/GraS-like"/>
</dbReference>
<evidence type="ECO:0000256" key="8">
    <source>
        <dbReference type="ARBA" id="ARBA00022777"/>
    </source>
</evidence>
<evidence type="ECO:0000256" key="7">
    <source>
        <dbReference type="ARBA" id="ARBA00022692"/>
    </source>
</evidence>
<keyword evidence="10" id="KW-0902">Two-component regulatory system</keyword>
<dbReference type="GeneID" id="98001893"/>
<evidence type="ECO:0000256" key="2">
    <source>
        <dbReference type="ARBA" id="ARBA00004651"/>
    </source>
</evidence>
<evidence type="ECO:0000256" key="6">
    <source>
        <dbReference type="ARBA" id="ARBA00022679"/>
    </source>
</evidence>
<keyword evidence="9 13" id="KW-1133">Transmembrane helix</keyword>
<dbReference type="GO" id="GO:0004721">
    <property type="term" value="F:phosphoprotein phosphatase activity"/>
    <property type="evidence" value="ECO:0007669"/>
    <property type="project" value="TreeGrafter"/>
</dbReference>
<dbReference type="SUPFAM" id="SSF55874">
    <property type="entry name" value="ATPase domain of HSP90 chaperone/DNA topoisomerase II/histidine kinase"/>
    <property type="match status" value="1"/>
</dbReference>
<dbReference type="HOGENOM" id="CLU_000445_13_1_11"/>
<dbReference type="eggNOG" id="COG0642">
    <property type="taxonomic scope" value="Bacteria"/>
</dbReference>
<dbReference type="RefSeq" id="WP_006720804.1">
    <property type="nucleotide sequence ID" value="NZ_CP085935.1"/>
</dbReference>
<comment type="caution">
    <text evidence="15">The sequence shown here is derived from an EMBL/GenBank/DDBJ whole genome shotgun (WGS) entry which is preliminary data.</text>
</comment>
<evidence type="ECO:0000259" key="14">
    <source>
        <dbReference type="PROSITE" id="PS50109"/>
    </source>
</evidence>
<dbReference type="GO" id="GO:0000155">
    <property type="term" value="F:phosphorelay sensor kinase activity"/>
    <property type="evidence" value="ECO:0007669"/>
    <property type="project" value="InterPro"/>
</dbReference>
<evidence type="ECO:0000313" key="16">
    <source>
        <dbReference type="Proteomes" id="UP000003560"/>
    </source>
</evidence>
<dbReference type="STRING" id="445975.COLSTE_01151"/>
<dbReference type="EC" id="2.7.13.3" evidence="3"/>
<evidence type="ECO:0000256" key="11">
    <source>
        <dbReference type="ARBA" id="ARBA00023136"/>
    </source>
</evidence>
<comment type="subcellular location">
    <subcellularLocation>
        <location evidence="2">Cell membrane</location>
        <topology evidence="2">Multi-pass membrane protein</topology>
    </subcellularLocation>
</comment>
<dbReference type="OrthoDB" id="9757990at2"/>
<feature type="transmembrane region" description="Helical" evidence="13">
    <location>
        <begin position="37"/>
        <end position="55"/>
    </location>
</feature>
<dbReference type="AlphaFoldDB" id="B6GAQ1"/>
<evidence type="ECO:0000256" key="13">
    <source>
        <dbReference type="SAM" id="Phobius"/>
    </source>
</evidence>
<dbReference type="SUPFAM" id="SSF47384">
    <property type="entry name" value="Homodimeric domain of signal transducing histidine kinase"/>
    <property type="match status" value="1"/>
</dbReference>
<comment type="catalytic activity">
    <reaction evidence="1">
        <text>ATP + protein L-histidine = ADP + protein N-phospho-L-histidine.</text>
        <dbReference type="EC" id="2.7.13.3"/>
    </reaction>
</comment>
<evidence type="ECO:0000256" key="3">
    <source>
        <dbReference type="ARBA" id="ARBA00012438"/>
    </source>
</evidence>
<reference evidence="15 16" key="2">
    <citation type="submission" date="2008-10" db="EMBL/GenBank/DDBJ databases">
        <authorList>
            <person name="Fulton L."/>
            <person name="Clifton S."/>
            <person name="Fulton B."/>
            <person name="Xu J."/>
            <person name="Minx P."/>
            <person name="Pepin K.H."/>
            <person name="Johnson M."/>
            <person name="Thiruvilangam P."/>
            <person name="Bhonagiri V."/>
            <person name="Nash W.E."/>
            <person name="Mardis E.R."/>
            <person name="Wilson R.K."/>
        </authorList>
    </citation>
    <scope>NUCLEOTIDE SEQUENCE [LARGE SCALE GENOMIC DNA]</scope>
    <source>
        <strain evidence="15 16">DSM 13279</strain>
    </source>
</reference>
<reference evidence="15 16" key="1">
    <citation type="submission" date="2008-10" db="EMBL/GenBank/DDBJ databases">
        <title>Draft genome sequence of Collinsella stercoris (DSM 13279).</title>
        <authorList>
            <person name="Sudarsanam P."/>
            <person name="Ley R."/>
            <person name="Guruge J."/>
            <person name="Turnbaugh P.J."/>
            <person name="Mahowald M."/>
            <person name="Liep D."/>
            <person name="Gordon J."/>
        </authorList>
    </citation>
    <scope>NUCLEOTIDE SEQUENCE [LARGE SCALE GENOMIC DNA]</scope>
    <source>
        <strain evidence="15 16">DSM 13279</strain>
    </source>
</reference>
<dbReference type="Pfam" id="PF02518">
    <property type="entry name" value="HATPase_c"/>
    <property type="match status" value="1"/>
</dbReference>
<evidence type="ECO:0000313" key="15">
    <source>
        <dbReference type="EMBL" id="EEA90577.1"/>
    </source>
</evidence>
<feature type="transmembrane region" description="Helical" evidence="13">
    <location>
        <begin position="12"/>
        <end position="31"/>
    </location>
</feature>
<dbReference type="InterPro" id="IPR005467">
    <property type="entry name" value="His_kinase_dom"/>
</dbReference>
<protein>
    <recommendedName>
        <fullName evidence="12">Sensor-like histidine kinase SenX3</fullName>
        <ecNumber evidence="3">2.7.13.3</ecNumber>
    </recommendedName>
</protein>
<evidence type="ECO:0000256" key="5">
    <source>
        <dbReference type="ARBA" id="ARBA00022553"/>
    </source>
</evidence>
<dbReference type="PROSITE" id="PS50109">
    <property type="entry name" value="HIS_KIN"/>
    <property type="match status" value="1"/>
</dbReference>
<dbReference type="GO" id="GO:0005886">
    <property type="term" value="C:plasma membrane"/>
    <property type="evidence" value="ECO:0007669"/>
    <property type="project" value="UniProtKB-SubCell"/>
</dbReference>
<keyword evidence="5" id="KW-0597">Phosphoprotein</keyword>
<dbReference type="CDD" id="cd00082">
    <property type="entry name" value="HisKA"/>
    <property type="match status" value="1"/>
</dbReference>
<gene>
    <name evidence="15" type="ORF">COLSTE_01151</name>
</gene>
<evidence type="ECO:0000256" key="9">
    <source>
        <dbReference type="ARBA" id="ARBA00022989"/>
    </source>
</evidence>
<keyword evidence="11 13" id="KW-0472">Membrane</keyword>
<dbReference type="InterPro" id="IPR036890">
    <property type="entry name" value="HATPase_C_sf"/>
</dbReference>
<dbReference type="EMBL" id="ABXJ01000068">
    <property type="protein sequence ID" value="EEA90577.1"/>
    <property type="molecule type" value="Genomic_DNA"/>
</dbReference>
<keyword evidence="6" id="KW-0808">Transferase</keyword>
<name>B6GAQ1_9ACTN</name>
<sequence length="354" mass="39114">MKLSQFITSSWPHLALPCLGAILCAFIALVGGASAGVAVILCVIIVGAAVAGVLLDYQRKRSFYADLAACIDDIEHPLWITEMVDGPDYLEGRLAYDALRTVSKAANDDVSEYRRQAQDYREYVETWVHEAKSPLAAAHLMLENLMEAVPADETGERLLGKTEALGEELDRVEGYIEQALFFARSESLDRDYLIRAYGLQKLVGDAVRANARVLMGAHVSPFRVGLDHTVFTDEKWMTFILGQLIQNSAKYAQGEGAEIVFTSRLIDEGRSSERIELEVHDNGCGVSESDLPRVFDRGFTGDNGRTGKRATGIGLYLVKRLCDKMGLTVRADSRAGEFFAVTIGFPTNKMHYFE</sequence>
<dbReference type="InterPro" id="IPR036097">
    <property type="entry name" value="HisK_dim/P_sf"/>
</dbReference>
<dbReference type="InterPro" id="IPR004358">
    <property type="entry name" value="Sig_transdc_His_kin-like_C"/>
</dbReference>
<dbReference type="SMART" id="SM00387">
    <property type="entry name" value="HATPase_c"/>
    <property type="match status" value="1"/>
</dbReference>
<feature type="domain" description="Histidine kinase" evidence="14">
    <location>
        <begin position="126"/>
        <end position="349"/>
    </location>
</feature>
<dbReference type="PANTHER" id="PTHR45453">
    <property type="entry name" value="PHOSPHATE REGULON SENSOR PROTEIN PHOR"/>
    <property type="match status" value="1"/>
</dbReference>
<proteinExistence type="predicted"/>
<dbReference type="InterPro" id="IPR003594">
    <property type="entry name" value="HATPase_dom"/>
</dbReference>
<dbReference type="GO" id="GO:0016036">
    <property type="term" value="P:cellular response to phosphate starvation"/>
    <property type="evidence" value="ECO:0007669"/>
    <property type="project" value="TreeGrafter"/>
</dbReference>
<dbReference type="Proteomes" id="UP000003560">
    <property type="component" value="Unassembled WGS sequence"/>
</dbReference>
<dbReference type="PRINTS" id="PR00344">
    <property type="entry name" value="BCTRLSENSOR"/>
</dbReference>
<keyword evidence="7 13" id="KW-0812">Transmembrane</keyword>
<evidence type="ECO:0000256" key="12">
    <source>
        <dbReference type="ARBA" id="ARBA00039401"/>
    </source>
</evidence>
<dbReference type="Gene3D" id="3.30.565.10">
    <property type="entry name" value="Histidine kinase-like ATPase, C-terminal domain"/>
    <property type="match status" value="1"/>
</dbReference>
<organism evidence="15 16">
    <name type="scientific">Collinsella stercoris DSM 13279</name>
    <dbReference type="NCBI Taxonomy" id="445975"/>
    <lineage>
        <taxon>Bacteria</taxon>
        <taxon>Bacillati</taxon>
        <taxon>Actinomycetota</taxon>
        <taxon>Coriobacteriia</taxon>
        <taxon>Coriobacteriales</taxon>
        <taxon>Coriobacteriaceae</taxon>
        <taxon>Collinsella</taxon>
    </lineage>
</organism>